<gene>
    <name evidence="3" type="ORF">ACFSUE_21225</name>
</gene>
<dbReference type="RefSeq" id="WP_253065206.1">
    <property type="nucleotide sequence ID" value="NZ_JAMXWM010000039.1"/>
</dbReference>
<reference evidence="4" key="1">
    <citation type="journal article" date="2019" name="Int. J. Syst. Evol. Microbiol.">
        <title>The Global Catalogue of Microorganisms (GCM) 10K type strain sequencing project: providing services to taxonomists for standard genome sequencing and annotation.</title>
        <authorList>
            <consortium name="The Broad Institute Genomics Platform"/>
            <consortium name="The Broad Institute Genome Sequencing Center for Infectious Disease"/>
            <person name="Wu L."/>
            <person name="Ma J."/>
        </authorList>
    </citation>
    <scope>NUCLEOTIDE SEQUENCE [LARGE SCALE GENOMIC DNA]</scope>
    <source>
        <strain evidence="4">TISTR 2466</strain>
    </source>
</reference>
<evidence type="ECO:0000256" key="2">
    <source>
        <dbReference type="SAM" id="Phobius"/>
    </source>
</evidence>
<dbReference type="Proteomes" id="UP001597399">
    <property type="component" value="Unassembled WGS sequence"/>
</dbReference>
<keyword evidence="2" id="KW-0472">Membrane</keyword>
<name>A0ABW5S9C3_9BACL</name>
<feature type="transmembrane region" description="Helical" evidence="2">
    <location>
        <begin position="37"/>
        <end position="59"/>
    </location>
</feature>
<dbReference type="Pfam" id="PF11337">
    <property type="entry name" value="DUF3139"/>
    <property type="match status" value="1"/>
</dbReference>
<accession>A0ABW5S9C3</accession>
<protein>
    <submittedName>
        <fullName evidence="3">DUF3139 domain-containing protein</fullName>
    </submittedName>
</protein>
<evidence type="ECO:0000256" key="1">
    <source>
        <dbReference type="SAM" id="MobiDB-lite"/>
    </source>
</evidence>
<keyword evidence="4" id="KW-1185">Reference proteome</keyword>
<evidence type="ECO:0000313" key="4">
    <source>
        <dbReference type="Proteomes" id="UP001597399"/>
    </source>
</evidence>
<organism evidence="3 4">
    <name type="scientific">Sporolactobacillus shoreicorticis</name>
    <dbReference type="NCBI Taxonomy" id="1923877"/>
    <lineage>
        <taxon>Bacteria</taxon>
        <taxon>Bacillati</taxon>
        <taxon>Bacillota</taxon>
        <taxon>Bacilli</taxon>
        <taxon>Bacillales</taxon>
        <taxon>Sporolactobacillaceae</taxon>
        <taxon>Sporolactobacillus</taxon>
    </lineage>
</organism>
<sequence length="224" mass="27004">MNHLKRLLILFLMITLYFFSLNNYVGLHSFADFFNSMLAATIIFTLLFLFINGLTIYFYRSWRQCWKWLIVLILSALPYVNWLYVYPWTAAQTYPFFVNYLAKQGLSTADITRYRAFPDLKMDGYEYEVQFKQDRNYAYSYNLDADGFLIFSAFKDSDYRNYKDAKIREVYNEKEFMRLKKDSVGEAKEYRKWTKNPVSSSIQQQKRHESQKHRIGLYQSKDIE</sequence>
<feature type="region of interest" description="Disordered" evidence="1">
    <location>
        <begin position="186"/>
        <end position="224"/>
    </location>
</feature>
<keyword evidence="2" id="KW-0812">Transmembrane</keyword>
<dbReference type="EMBL" id="JBHUMQ010000059">
    <property type="protein sequence ID" value="MFD2696129.1"/>
    <property type="molecule type" value="Genomic_DNA"/>
</dbReference>
<evidence type="ECO:0000313" key="3">
    <source>
        <dbReference type="EMBL" id="MFD2696129.1"/>
    </source>
</evidence>
<dbReference type="InterPro" id="IPR021486">
    <property type="entry name" value="DUF3139"/>
</dbReference>
<comment type="caution">
    <text evidence="3">The sequence shown here is derived from an EMBL/GenBank/DDBJ whole genome shotgun (WGS) entry which is preliminary data.</text>
</comment>
<proteinExistence type="predicted"/>
<keyword evidence="2" id="KW-1133">Transmembrane helix</keyword>
<feature type="transmembrane region" description="Helical" evidence="2">
    <location>
        <begin position="7"/>
        <end position="25"/>
    </location>
</feature>
<feature type="transmembrane region" description="Helical" evidence="2">
    <location>
        <begin position="66"/>
        <end position="85"/>
    </location>
</feature>